<gene>
    <name evidence="2" type="primary">SPATA7</name>
</gene>
<dbReference type="GO" id="GO:0036064">
    <property type="term" value="C:ciliary basal body"/>
    <property type="evidence" value="ECO:0007669"/>
    <property type="project" value="TreeGrafter"/>
</dbReference>
<dbReference type="GO" id="GO:0005930">
    <property type="term" value="C:axoneme"/>
    <property type="evidence" value="ECO:0007669"/>
    <property type="project" value="TreeGrafter"/>
</dbReference>
<reference evidence="2" key="1">
    <citation type="submission" date="2016-05" db="EMBL/GenBank/DDBJ databases">
        <authorList>
            <person name="Lavstsen T."/>
            <person name="Jespersen J.S."/>
        </authorList>
    </citation>
    <scope>NUCLEOTIDE SEQUENCE</scope>
    <source>
        <tissue evidence="2">Brain</tissue>
    </source>
</reference>
<dbReference type="Pfam" id="PF15244">
    <property type="entry name" value="HSD3"/>
    <property type="match status" value="1"/>
</dbReference>
<evidence type="ECO:0000256" key="1">
    <source>
        <dbReference type="SAM" id="MobiDB-lite"/>
    </source>
</evidence>
<feature type="compositionally biased region" description="Basic and acidic residues" evidence="1">
    <location>
        <begin position="509"/>
        <end position="520"/>
    </location>
</feature>
<dbReference type="GO" id="GO:0120206">
    <property type="term" value="C:photoreceptor distal connecting cilium"/>
    <property type="evidence" value="ECO:0007669"/>
    <property type="project" value="TreeGrafter"/>
</dbReference>
<feature type="region of interest" description="Disordered" evidence="1">
    <location>
        <begin position="31"/>
        <end position="58"/>
    </location>
</feature>
<dbReference type="PANTHER" id="PTHR14917">
    <property type="entry name" value="SPERMATOGENESIS-ASSOCIATED PROTEIN 7"/>
    <property type="match status" value="1"/>
</dbReference>
<reference evidence="2" key="2">
    <citation type="submission" date="2016-06" db="EMBL/GenBank/DDBJ databases">
        <title>The genome of a short-lived fish provides insights into sex chromosome evolution and the genetic control of aging.</title>
        <authorList>
            <person name="Reichwald K."/>
            <person name="Felder M."/>
            <person name="Petzold A."/>
            <person name="Koch P."/>
            <person name="Groth M."/>
            <person name="Platzer M."/>
        </authorList>
    </citation>
    <scope>NUCLEOTIDE SEQUENCE</scope>
    <source>
        <tissue evidence="2">Brain</tissue>
    </source>
</reference>
<dbReference type="InterPro" id="IPR029357">
    <property type="entry name" value="SPATA7"/>
</dbReference>
<proteinExistence type="predicted"/>
<feature type="region of interest" description="Disordered" evidence="1">
    <location>
        <begin position="546"/>
        <end position="568"/>
    </location>
</feature>
<dbReference type="GO" id="GO:0120200">
    <property type="term" value="C:rod photoreceptor outer segment"/>
    <property type="evidence" value="ECO:0007669"/>
    <property type="project" value="TreeGrafter"/>
</dbReference>
<feature type="region of interest" description="Disordered" evidence="1">
    <location>
        <begin position="456"/>
        <end position="491"/>
    </location>
</feature>
<organism evidence="2">
    <name type="scientific">Nothobranchius kuhntae</name>
    <name type="common">Beira killifish</name>
    <dbReference type="NCBI Taxonomy" id="321403"/>
    <lineage>
        <taxon>Eukaryota</taxon>
        <taxon>Metazoa</taxon>
        <taxon>Chordata</taxon>
        <taxon>Craniata</taxon>
        <taxon>Vertebrata</taxon>
        <taxon>Euteleostomi</taxon>
        <taxon>Actinopterygii</taxon>
        <taxon>Neopterygii</taxon>
        <taxon>Teleostei</taxon>
        <taxon>Neoteleostei</taxon>
        <taxon>Acanthomorphata</taxon>
        <taxon>Ovalentaria</taxon>
        <taxon>Atherinomorphae</taxon>
        <taxon>Cyprinodontiformes</taxon>
        <taxon>Nothobranchiidae</taxon>
        <taxon>Nothobranchius</taxon>
    </lineage>
</organism>
<dbReference type="GO" id="GO:0045494">
    <property type="term" value="P:photoreceptor cell maintenance"/>
    <property type="evidence" value="ECO:0007669"/>
    <property type="project" value="TreeGrafter"/>
</dbReference>
<dbReference type="GO" id="GO:0000226">
    <property type="term" value="P:microtubule cytoskeleton organization"/>
    <property type="evidence" value="ECO:0007669"/>
    <property type="project" value="TreeGrafter"/>
</dbReference>
<evidence type="ECO:0000313" key="2">
    <source>
        <dbReference type="EMBL" id="SBR36623.1"/>
    </source>
</evidence>
<accession>A0A1A8KWQ4</accession>
<dbReference type="AlphaFoldDB" id="A0A1A8KWQ4"/>
<protein>
    <submittedName>
        <fullName evidence="2">Spermatogenesis associated 7</fullName>
    </submittedName>
</protein>
<sequence length="568" mass="64131">LGASEVFLRYCGVYLRKMGFNGFKTQMESRTRSVSSGLGSSTGLRGKTSKSSSFYPHSSTPLTKSIIKDHMLSHYKKVYSAKAAIDTSVPKSLLQSVKYKDQIRKEQLRRAVRPQSALSFSQINSRTACPSAQQDDDRPYLCSRSSIISSSKFNSSFNNKDIVYPSKKDGAHYSRPSSEMKYRSPEGFHRKQSTFSLGAVRDQDCYRAFQDPVKKTYGGDLLQKHSQHFTQAKPFTPKTLKSDKSSYLSKYRYYRAPKIKSSQDGSNLEWMQQEMCEQSTENKESTQEFDEPSQECSAAHEWVGDKDNHTDRYLFSSLSRAVPEDTTPPSRSGISAEEEELMYLEFISAVTEDILSKAHISDSIIDRVMNRHIEMNLHRLDEGKMCHLLEVLRKEFEQPASTDPPKELNDLSHPVFLHLQSGWEHVKTEEDRNGLTQYGDLLLDSALLSLPVRTFPSAKTDEKEEEGDTDEKETGSTLISEDAANNEDGNQESVLQVDTTAVNIPDDNYVHTRIDGDQKQADIQTDGESEELDYLGRTLSEVLHVSSNTQSEDVETANGPHTNSDDEF</sequence>
<dbReference type="EMBL" id="HAEE01016573">
    <property type="protein sequence ID" value="SBR36623.1"/>
    <property type="molecule type" value="Transcribed_RNA"/>
</dbReference>
<dbReference type="PANTHER" id="PTHR14917:SF4">
    <property type="entry name" value="SPERMATOGENESIS-ASSOCIATED 7"/>
    <property type="match status" value="1"/>
</dbReference>
<dbReference type="EMBL" id="HAED01013278">
    <property type="protein sequence ID" value="SBQ99723.1"/>
    <property type="molecule type" value="Transcribed_RNA"/>
</dbReference>
<feature type="compositionally biased region" description="Low complexity" evidence="1">
    <location>
        <begin position="32"/>
        <end position="53"/>
    </location>
</feature>
<feature type="non-terminal residue" evidence="2">
    <location>
        <position position="1"/>
    </location>
</feature>
<name>A0A1A8KWQ4_NOTKU</name>
<feature type="region of interest" description="Disordered" evidence="1">
    <location>
        <begin position="509"/>
        <end position="528"/>
    </location>
</feature>